<gene>
    <name evidence="1" type="ORF">C7B65_14300</name>
</gene>
<dbReference type="InterPro" id="IPR014945">
    <property type="entry name" value="DUF1816"/>
</dbReference>
<evidence type="ECO:0000313" key="1">
    <source>
        <dbReference type="EMBL" id="PSB18692.1"/>
    </source>
</evidence>
<dbReference type="STRING" id="1920490.GCA_001895925_03068"/>
<dbReference type="EMBL" id="PVWG01000015">
    <property type="protein sequence ID" value="PSB18692.1"/>
    <property type="molecule type" value="Genomic_DNA"/>
</dbReference>
<reference evidence="1 2" key="1">
    <citation type="submission" date="2018-02" db="EMBL/GenBank/DDBJ databases">
        <authorList>
            <person name="Cohen D.B."/>
            <person name="Kent A.D."/>
        </authorList>
    </citation>
    <scope>NUCLEOTIDE SEQUENCE [LARGE SCALE GENOMIC DNA]</scope>
    <source>
        <strain evidence="1 2">ULC007</strain>
    </source>
</reference>
<reference evidence="1 2" key="2">
    <citation type="submission" date="2018-03" db="EMBL/GenBank/DDBJ databases">
        <title>The ancient ancestry and fast evolution of plastids.</title>
        <authorList>
            <person name="Moore K.R."/>
            <person name="Magnabosco C."/>
            <person name="Momper L."/>
            <person name="Gold D.A."/>
            <person name="Bosak T."/>
            <person name="Fournier G.P."/>
        </authorList>
    </citation>
    <scope>NUCLEOTIDE SEQUENCE [LARGE SCALE GENOMIC DNA]</scope>
    <source>
        <strain evidence="1 2">ULC007</strain>
    </source>
</reference>
<keyword evidence="2" id="KW-1185">Reference proteome</keyword>
<name>A0A2T1DDU8_9CYAN</name>
<evidence type="ECO:0000313" key="2">
    <source>
        <dbReference type="Proteomes" id="UP000238634"/>
    </source>
</evidence>
<dbReference type="Pfam" id="PF08846">
    <property type="entry name" value="DUF1816"/>
    <property type="match status" value="1"/>
</dbReference>
<dbReference type="RefSeq" id="WP_073069738.1">
    <property type="nucleotide sequence ID" value="NZ_MPPI01000003.1"/>
</dbReference>
<dbReference type="Proteomes" id="UP000238634">
    <property type="component" value="Unassembled WGS sequence"/>
</dbReference>
<protein>
    <submittedName>
        <fullName evidence="1">DUF1816 domain-containing protein</fullName>
    </submittedName>
</protein>
<comment type="caution">
    <text evidence="1">The sequence shown here is derived from an EMBL/GenBank/DDBJ whole genome shotgun (WGS) entry which is preliminary data.</text>
</comment>
<dbReference type="AlphaFoldDB" id="A0A2T1DDU8"/>
<accession>A0A2T1DDU8</accession>
<sequence>MKLLNVFKEITSGFMQAMSTPWWVEIKTAEPNCTYYFGPFDDPAEAKSAHSGYVEDLTGEGAQGINVEIKRCKPVELTSCASGVE</sequence>
<dbReference type="OrthoDB" id="560125at2"/>
<organism evidence="1 2">
    <name type="scientific">Phormidesmis priestleyi ULC007</name>
    <dbReference type="NCBI Taxonomy" id="1920490"/>
    <lineage>
        <taxon>Bacteria</taxon>
        <taxon>Bacillati</taxon>
        <taxon>Cyanobacteriota</taxon>
        <taxon>Cyanophyceae</taxon>
        <taxon>Leptolyngbyales</taxon>
        <taxon>Leptolyngbyaceae</taxon>
        <taxon>Phormidesmis</taxon>
    </lineage>
</organism>
<proteinExistence type="predicted"/>